<evidence type="ECO:0000313" key="2">
    <source>
        <dbReference type="Proteomes" id="UP000799750"/>
    </source>
</evidence>
<organism evidence="1 2">
    <name type="scientific">Lophium mytilinum</name>
    <dbReference type="NCBI Taxonomy" id="390894"/>
    <lineage>
        <taxon>Eukaryota</taxon>
        <taxon>Fungi</taxon>
        <taxon>Dikarya</taxon>
        <taxon>Ascomycota</taxon>
        <taxon>Pezizomycotina</taxon>
        <taxon>Dothideomycetes</taxon>
        <taxon>Pleosporomycetidae</taxon>
        <taxon>Mytilinidiales</taxon>
        <taxon>Mytilinidiaceae</taxon>
        <taxon>Lophium</taxon>
    </lineage>
</organism>
<reference evidence="1" key="1">
    <citation type="journal article" date="2020" name="Stud. Mycol.">
        <title>101 Dothideomycetes genomes: a test case for predicting lifestyles and emergence of pathogens.</title>
        <authorList>
            <person name="Haridas S."/>
            <person name="Albert R."/>
            <person name="Binder M."/>
            <person name="Bloem J."/>
            <person name="Labutti K."/>
            <person name="Salamov A."/>
            <person name="Andreopoulos B."/>
            <person name="Baker S."/>
            <person name="Barry K."/>
            <person name="Bills G."/>
            <person name="Bluhm B."/>
            <person name="Cannon C."/>
            <person name="Castanera R."/>
            <person name="Culley D."/>
            <person name="Daum C."/>
            <person name="Ezra D."/>
            <person name="Gonzalez J."/>
            <person name="Henrissat B."/>
            <person name="Kuo A."/>
            <person name="Liang C."/>
            <person name="Lipzen A."/>
            <person name="Lutzoni F."/>
            <person name="Magnuson J."/>
            <person name="Mondo S."/>
            <person name="Nolan M."/>
            <person name="Ohm R."/>
            <person name="Pangilinan J."/>
            <person name="Park H.-J."/>
            <person name="Ramirez L."/>
            <person name="Alfaro M."/>
            <person name="Sun H."/>
            <person name="Tritt A."/>
            <person name="Yoshinaga Y."/>
            <person name="Zwiers L.-H."/>
            <person name="Turgeon B."/>
            <person name="Goodwin S."/>
            <person name="Spatafora J."/>
            <person name="Crous P."/>
            <person name="Grigoriev I."/>
        </authorList>
    </citation>
    <scope>NUCLEOTIDE SEQUENCE</scope>
    <source>
        <strain evidence="1">CBS 269.34</strain>
    </source>
</reference>
<keyword evidence="2" id="KW-1185">Reference proteome</keyword>
<dbReference type="Proteomes" id="UP000799750">
    <property type="component" value="Unassembled WGS sequence"/>
</dbReference>
<gene>
    <name evidence="1" type="ORF">BU16DRAFT_558860</name>
</gene>
<dbReference type="AlphaFoldDB" id="A0A6A6R5R9"/>
<evidence type="ECO:0000313" key="1">
    <source>
        <dbReference type="EMBL" id="KAF2498817.1"/>
    </source>
</evidence>
<name>A0A6A6R5R9_9PEZI</name>
<protein>
    <recommendedName>
        <fullName evidence="3">F-box domain-containing protein</fullName>
    </recommendedName>
</protein>
<accession>A0A6A6R5R9</accession>
<proteinExistence type="predicted"/>
<sequence>MSITTLPNDILIEVLACFQADTTTLRSLALVSHRPSALAPTFLLRHVETRSLENVELLERSFQENTDLMRHLRSCSTRASSKEGKPLDLILKDLARFPNF</sequence>
<evidence type="ECO:0008006" key="3">
    <source>
        <dbReference type="Google" id="ProtNLM"/>
    </source>
</evidence>
<dbReference type="EMBL" id="MU004185">
    <property type="protein sequence ID" value="KAF2498817.1"/>
    <property type="molecule type" value="Genomic_DNA"/>
</dbReference>